<dbReference type="EMBL" id="LBUU01000003">
    <property type="protein sequence ID" value="KKQ70739.1"/>
    <property type="molecule type" value="Genomic_DNA"/>
</dbReference>
<sequence>MNNIFKNIIIKRASIFVVVFLALLGVVSLIVVLNYIFSTNYKLFLSQKTRSDAWTFLEKTYNNEFSQNKNFGEFCYRFRGHELDNNNIPLSIDEQKIRGTVYAEGNIFEANVDPKNMSLEIGQSSWQWKWYNWLGFGINKDSQ</sequence>
<gene>
    <name evidence="2" type="ORF">US91_C0003G0069</name>
</gene>
<comment type="caution">
    <text evidence="2">The sequence shown here is derived from an EMBL/GenBank/DDBJ whole genome shotgun (WGS) entry which is preliminary data.</text>
</comment>
<name>A0A0G0MAG4_9BACT</name>
<evidence type="ECO:0000313" key="3">
    <source>
        <dbReference type="Proteomes" id="UP000034022"/>
    </source>
</evidence>
<evidence type="ECO:0000313" key="2">
    <source>
        <dbReference type="EMBL" id="KKQ70739.1"/>
    </source>
</evidence>
<keyword evidence="1" id="KW-0812">Transmembrane</keyword>
<accession>A0A0G0MAG4</accession>
<dbReference type="Proteomes" id="UP000034022">
    <property type="component" value="Unassembled WGS sequence"/>
</dbReference>
<evidence type="ECO:0000256" key="1">
    <source>
        <dbReference type="SAM" id="Phobius"/>
    </source>
</evidence>
<keyword evidence="1" id="KW-0472">Membrane</keyword>
<feature type="transmembrane region" description="Helical" evidence="1">
    <location>
        <begin position="12"/>
        <end position="37"/>
    </location>
</feature>
<proteinExistence type="predicted"/>
<organism evidence="2 3">
    <name type="scientific">Candidatus Falkowbacteria bacterium GW2011_GWE1_38_31</name>
    <dbReference type="NCBI Taxonomy" id="1618638"/>
    <lineage>
        <taxon>Bacteria</taxon>
        <taxon>Candidatus Falkowiibacteriota</taxon>
    </lineage>
</organism>
<dbReference type="AlphaFoldDB" id="A0A0G0MAG4"/>
<reference evidence="2" key="1">
    <citation type="journal article" date="2015" name="Nature">
        <title>rRNA introns, odd ribosomes, and small enigmatic genomes across a large radiation of phyla.</title>
        <authorList>
            <person name="Brown C.T."/>
            <person name="Hug L.A."/>
            <person name="Thomas B.C."/>
            <person name="Sharon I."/>
            <person name="Castelle C.J."/>
            <person name="Singh A."/>
            <person name="Wilkins M.J."/>
            <person name="Williams K.H."/>
            <person name="Banfield J.F."/>
        </authorList>
    </citation>
    <scope>NUCLEOTIDE SEQUENCE [LARGE SCALE GENOMIC DNA]</scope>
</reference>
<keyword evidence="1" id="KW-1133">Transmembrane helix</keyword>
<protein>
    <submittedName>
        <fullName evidence="2">Uncharacterized protein</fullName>
    </submittedName>
</protein>